<dbReference type="InterPro" id="IPR014710">
    <property type="entry name" value="RmlC-like_jellyroll"/>
</dbReference>
<dbReference type="PANTHER" id="PTHR36114">
    <property type="entry name" value="16.7 KDA PROTEIN IN WHIE LOCUS"/>
    <property type="match status" value="1"/>
</dbReference>
<sequence length="123" mass="14155">MDAQRPYQIHLDTRFAPLELIDVQALVEASRDPWYNQTLCRVNDCVVRLGVVQGQFHWHKHDREDEFFYVVEGRFVIELEGRRVELAPRQGMTVPKGVMHRTGAPERTVILMIEGAAVKPTGD</sequence>
<dbReference type="SUPFAM" id="SSF51182">
    <property type="entry name" value="RmlC-like cupins"/>
    <property type="match status" value="1"/>
</dbReference>
<organism evidence="2 3">
    <name type="scientific">Candidatus Segetimicrobium genomatis</name>
    <dbReference type="NCBI Taxonomy" id="2569760"/>
    <lineage>
        <taxon>Bacteria</taxon>
        <taxon>Bacillati</taxon>
        <taxon>Candidatus Sysuimicrobiota</taxon>
        <taxon>Candidatus Sysuimicrobiia</taxon>
        <taxon>Candidatus Sysuimicrobiales</taxon>
        <taxon>Candidatus Segetimicrobiaceae</taxon>
        <taxon>Candidatus Segetimicrobium</taxon>
    </lineage>
</organism>
<feature type="domain" description="Cupin type-2" evidence="1">
    <location>
        <begin position="54"/>
        <end position="112"/>
    </location>
</feature>
<protein>
    <submittedName>
        <fullName evidence="2">Cupin domain-containing protein</fullName>
    </submittedName>
</protein>
<comment type="caution">
    <text evidence="2">The sequence shown here is derived from an EMBL/GenBank/DDBJ whole genome shotgun (WGS) entry which is preliminary data.</text>
</comment>
<dbReference type="AlphaFoldDB" id="A0A537J7L5"/>
<dbReference type="PANTHER" id="PTHR36114:SF1">
    <property type="entry name" value="16.7 KDA PROTEIN IN WHIE LOCUS"/>
    <property type="match status" value="1"/>
</dbReference>
<accession>A0A537J7L5</accession>
<dbReference type="Pfam" id="PF07883">
    <property type="entry name" value="Cupin_2"/>
    <property type="match status" value="1"/>
</dbReference>
<dbReference type="Gene3D" id="2.60.120.10">
    <property type="entry name" value="Jelly Rolls"/>
    <property type="match status" value="1"/>
</dbReference>
<gene>
    <name evidence="2" type="ORF">E6H03_10055</name>
</gene>
<evidence type="ECO:0000313" key="3">
    <source>
        <dbReference type="Proteomes" id="UP000318093"/>
    </source>
</evidence>
<dbReference type="CDD" id="cd02226">
    <property type="entry name" value="cupin_YdbB-like"/>
    <property type="match status" value="1"/>
</dbReference>
<dbReference type="InterPro" id="IPR052044">
    <property type="entry name" value="PKS_Associated_Protein"/>
</dbReference>
<dbReference type="InterPro" id="IPR013096">
    <property type="entry name" value="Cupin_2"/>
</dbReference>
<proteinExistence type="predicted"/>
<reference evidence="2 3" key="1">
    <citation type="journal article" date="2019" name="Nat. Microbiol.">
        <title>Mediterranean grassland soil C-N compound turnover is dependent on rainfall and depth, and is mediated by genomically divergent microorganisms.</title>
        <authorList>
            <person name="Diamond S."/>
            <person name="Andeer P.F."/>
            <person name="Li Z."/>
            <person name="Crits-Christoph A."/>
            <person name="Burstein D."/>
            <person name="Anantharaman K."/>
            <person name="Lane K.R."/>
            <person name="Thomas B.C."/>
            <person name="Pan C."/>
            <person name="Northen T.R."/>
            <person name="Banfield J.F."/>
        </authorList>
    </citation>
    <scope>NUCLEOTIDE SEQUENCE [LARGE SCALE GENOMIC DNA]</scope>
    <source>
        <strain evidence="2">NP_6</strain>
    </source>
</reference>
<evidence type="ECO:0000259" key="1">
    <source>
        <dbReference type="Pfam" id="PF07883"/>
    </source>
</evidence>
<dbReference type="InterPro" id="IPR011051">
    <property type="entry name" value="RmlC_Cupin_sf"/>
</dbReference>
<dbReference type="EMBL" id="VBAN01000322">
    <property type="protein sequence ID" value="TMI79510.1"/>
    <property type="molecule type" value="Genomic_DNA"/>
</dbReference>
<evidence type="ECO:0000313" key="2">
    <source>
        <dbReference type="EMBL" id="TMI79510.1"/>
    </source>
</evidence>
<name>A0A537J7L5_9BACT</name>
<dbReference type="Proteomes" id="UP000318093">
    <property type="component" value="Unassembled WGS sequence"/>
</dbReference>